<feature type="domain" description="Methyl-accepting transducer" evidence="12">
    <location>
        <begin position="384"/>
        <end position="620"/>
    </location>
</feature>
<evidence type="ECO:0000313" key="14">
    <source>
        <dbReference type="EMBL" id="MDA5109839.1"/>
    </source>
</evidence>
<evidence type="ECO:0000256" key="9">
    <source>
        <dbReference type="PROSITE-ProRule" id="PRU00284"/>
    </source>
</evidence>
<evidence type="ECO:0000256" key="7">
    <source>
        <dbReference type="ARBA" id="ARBA00023224"/>
    </source>
</evidence>
<reference evidence="14" key="1">
    <citation type="submission" date="2022-12" db="EMBL/GenBank/DDBJ databases">
        <title>Draft genome sequence of the thermophilic strain Brevibacillus thermoruber HT42, isolated from Los Humeros, Puebla, Mexico, with biotechnological potential.</title>
        <authorList>
            <person name="Lara Sanchez J."/>
            <person name="Solis Palacios R."/>
            <person name="Bustos Baena A.S."/>
            <person name="Ruz Baez A.E."/>
            <person name="Espinosa Luna G."/>
            <person name="Oliart Ros R.M."/>
        </authorList>
    </citation>
    <scope>NUCLEOTIDE SEQUENCE</scope>
    <source>
        <strain evidence="14">HT42</strain>
    </source>
</reference>
<evidence type="ECO:0000256" key="10">
    <source>
        <dbReference type="SAM" id="Coils"/>
    </source>
</evidence>
<evidence type="ECO:0000256" key="11">
    <source>
        <dbReference type="SAM" id="Phobius"/>
    </source>
</evidence>
<evidence type="ECO:0000256" key="5">
    <source>
        <dbReference type="ARBA" id="ARBA00022989"/>
    </source>
</evidence>
<dbReference type="GO" id="GO:0006935">
    <property type="term" value="P:chemotaxis"/>
    <property type="evidence" value="ECO:0007669"/>
    <property type="project" value="UniProtKB-KW"/>
</dbReference>
<dbReference type="CDD" id="cd12912">
    <property type="entry name" value="PDC2_MCP_like"/>
    <property type="match status" value="1"/>
</dbReference>
<comment type="subcellular location">
    <subcellularLocation>
        <location evidence="1">Cell membrane</location>
        <topology evidence="1">Multi-pass membrane protein</topology>
    </subcellularLocation>
</comment>
<keyword evidence="7 9" id="KW-0807">Transducer</keyword>
<evidence type="ECO:0000256" key="1">
    <source>
        <dbReference type="ARBA" id="ARBA00004651"/>
    </source>
</evidence>
<dbReference type="InterPro" id="IPR004089">
    <property type="entry name" value="MCPsignal_dom"/>
</dbReference>
<protein>
    <submittedName>
        <fullName evidence="14">Methyl-accepting chemotaxis protein</fullName>
    </submittedName>
</protein>
<dbReference type="Pfam" id="PF02743">
    <property type="entry name" value="dCache_1"/>
    <property type="match status" value="1"/>
</dbReference>
<evidence type="ECO:0000256" key="3">
    <source>
        <dbReference type="ARBA" id="ARBA00022500"/>
    </source>
</evidence>
<dbReference type="PROSITE" id="PS50885">
    <property type="entry name" value="HAMP"/>
    <property type="match status" value="1"/>
</dbReference>
<evidence type="ECO:0000313" key="15">
    <source>
        <dbReference type="Proteomes" id="UP001151071"/>
    </source>
</evidence>
<dbReference type="Proteomes" id="UP001151071">
    <property type="component" value="Unassembled WGS sequence"/>
</dbReference>
<dbReference type="Gene3D" id="1.10.287.950">
    <property type="entry name" value="Methyl-accepting chemotaxis protein"/>
    <property type="match status" value="1"/>
</dbReference>
<organism evidence="14 15">
    <name type="scientific">Brevibacillus thermoruber</name>
    <dbReference type="NCBI Taxonomy" id="33942"/>
    <lineage>
        <taxon>Bacteria</taxon>
        <taxon>Bacillati</taxon>
        <taxon>Bacillota</taxon>
        <taxon>Bacilli</taxon>
        <taxon>Bacillales</taxon>
        <taxon>Paenibacillaceae</taxon>
        <taxon>Brevibacillus</taxon>
    </lineage>
</organism>
<accession>A0A9X3TSY5</accession>
<feature type="transmembrane region" description="Helical" evidence="11">
    <location>
        <begin position="20"/>
        <end position="44"/>
    </location>
</feature>
<dbReference type="SMART" id="SM00304">
    <property type="entry name" value="HAMP"/>
    <property type="match status" value="1"/>
</dbReference>
<dbReference type="Gene3D" id="3.30.450.20">
    <property type="entry name" value="PAS domain"/>
    <property type="match status" value="2"/>
</dbReference>
<evidence type="ECO:0000256" key="6">
    <source>
        <dbReference type="ARBA" id="ARBA00023136"/>
    </source>
</evidence>
<dbReference type="CDD" id="cd18773">
    <property type="entry name" value="PDC1_HK_sensor"/>
    <property type="match status" value="1"/>
</dbReference>
<evidence type="ECO:0000259" key="13">
    <source>
        <dbReference type="PROSITE" id="PS50885"/>
    </source>
</evidence>
<dbReference type="GO" id="GO:0005886">
    <property type="term" value="C:plasma membrane"/>
    <property type="evidence" value="ECO:0007669"/>
    <property type="project" value="UniProtKB-SubCell"/>
</dbReference>
<keyword evidence="10" id="KW-0175">Coiled coil</keyword>
<name>A0A9X3TSY5_9BACL</name>
<keyword evidence="2" id="KW-1003">Cell membrane</keyword>
<dbReference type="GO" id="GO:0007165">
    <property type="term" value="P:signal transduction"/>
    <property type="evidence" value="ECO:0007669"/>
    <property type="project" value="UniProtKB-KW"/>
</dbReference>
<evidence type="ECO:0000259" key="12">
    <source>
        <dbReference type="PROSITE" id="PS50111"/>
    </source>
</evidence>
<keyword evidence="15" id="KW-1185">Reference proteome</keyword>
<dbReference type="RefSeq" id="WP_271140523.1">
    <property type="nucleotide sequence ID" value="NZ_JAPYYP010000022.1"/>
</dbReference>
<keyword evidence="6 11" id="KW-0472">Membrane</keyword>
<dbReference type="SUPFAM" id="SSF58104">
    <property type="entry name" value="Methyl-accepting chemotaxis protein (MCP) signaling domain"/>
    <property type="match status" value="1"/>
</dbReference>
<dbReference type="InterPro" id="IPR033479">
    <property type="entry name" value="dCache_1"/>
</dbReference>
<dbReference type="PANTHER" id="PTHR32089:SF112">
    <property type="entry name" value="LYSOZYME-LIKE PROTEIN-RELATED"/>
    <property type="match status" value="1"/>
</dbReference>
<feature type="transmembrane region" description="Helical" evidence="11">
    <location>
        <begin position="291"/>
        <end position="312"/>
    </location>
</feature>
<sequence>MPTNKTSKPRLAPFPSRTIFTRLFVGSMTMVICMMALTALFIGYQAKAMLNEKTETQLREASRSALQEVNDRVHSIENALQSFATVYKHSPLSNSQVFDIFSDMAAHNANISELQLATRDGRYLTFPGSPLDAGYDPRKTDWYQGAVSAQAAYISDVFRFSDTEFPKIAVSLALRSPDDEVVGAVVAFVSVPKLSAFVQQVKLGETGYAMIVDRLGKLVAHPDQTYALQRPALDHMPVVRSVAAGQSGTAILNQNGADYLVAYRYDEKLKWGIVVLQAVAEVEQDVRAMRLTIFAVSLIGLAALAALLFLYVRRIITPIKEVQTKLAAFSEGDLFQTMQVNTRDEIRQLADSFNRMSGQIRTIIGKIQRVIADVKHVAEHVGKGSRHSHTMQTEVVGVTERLSAEMDRQQAQIENIRAIVDRITDEISRITGSIRTAIEHNGEARAQTALAADSIGHLKANMQKISDDMRASLEAMSSLRQNMDDVNEILNLIAGISKRTKLLSLNARIEASRAGQAGLGFGVVAEEIRLLSEQTEDATERIQQVIASGQARMDLVTERMTVTDHATVDGLQTLHEAADVFSRIVAVSEILTEQFAVIGRLSRSISRQSQDIKEGVDTLSHSAQAVTAGAQQAVAATQESVSLSEQFLHDSERLAAIVDDLEQEIRFFRTAAAHVPDAADGSIVRPLPASS</sequence>
<keyword evidence="3" id="KW-0145">Chemotaxis</keyword>
<comment type="caution">
    <text evidence="14">The sequence shown here is derived from an EMBL/GenBank/DDBJ whole genome shotgun (WGS) entry which is preliminary data.</text>
</comment>
<dbReference type="PROSITE" id="PS50111">
    <property type="entry name" value="CHEMOTAXIS_TRANSDUC_2"/>
    <property type="match status" value="1"/>
</dbReference>
<keyword evidence="5 11" id="KW-1133">Transmembrane helix</keyword>
<dbReference type="SMART" id="SM00283">
    <property type="entry name" value="MA"/>
    <property type="match status" value="1"/>
</dbReference>
<dbReference type="EMBL" id="JAPYYP010000022">
    <property type="protein sequence ID" value="MDA5109839.1"/>
    <property type="molecule type" value="Genomic_DNA"/>
</dbReference>
<dbReference type="InterPro" id="IPR003660">
    <property type="entry name" value="HAMP_dom"/>
</dbReference>
<dbReference type="PANTHER" id="PTHR32089">
    <property type="entry name" value="METHYL-ACCEPTING CHEMOTAXIS PROTEIN MCPB"/>
    <property type="match status" value="1"/>
</dbReference>
<keyword evidence="4 11" id="KW-0812">Transmembrane</keyword>
<dbReference type="CDD" id="cd06225">
    <property type="entry name" value="HAMP"/>
    <property type="match status" value="1"/>
</dbReference>
<dbReference type="Pfam" id="PF00672">
    <property type="entry name" value="HAMP"/>
    <property type="match status" value="1"/>
</dbReference>
<gene>
    <name evidence="14" type="ORF">O3V59_15840</name>
</gene>
<comment type="similarity">
    <text evidence="8">Belongs to the methyl-accepting chemotaxis (MCP) protein family.</text>
</comment>
<dbReference type="AlphaFoldDB" id="A0A9X3TSY5"/>
<dbReference type="Gene3D" id="1.10.8.500">
    <property type="entry name" value="HAMP domain in histidine kinase"/>
    <property type="match status" value="1"/>
</dbReference>
<feature type="coiled-coil region" evidence="10">
    <location>
        <begin position="399"/>
        <end position="426"/>
    </location>
</feature>
<feature type="domain" description="HAMP" evidence="13">
    <location>
        <begin position="313"/>
        <end position="365"/>
    </location>
</feature>
<evidence type="ECO:0000256" key="4">
    <source>
        <dbReference type="ARBA" id="ARBA00022692"/>
    </source>
</evidence>
<dbReference type="Pfam" id="PF00015">
    <property type="entry name" value="MCPsignal"/>
    <property type="match status" value="1"/>
</dbReference>
<proteinExistence type="inferred from homology"/>
<evidence type="ECO:0000256" key="8">
    <source>
        <dbReference type="ARBA" id="ARBA00029447"/>
    </source>
</evidence>
<evidence type="ECO:0000256" key="2">
    <source>
        <dbReference type="ARBA" id="ARBA00022475"/>
    </source>
</evidence>